<dbReference type="PRINTS" id="PR00344">
    <property type="entry name" value="BCTRLSENSOR"/>
</dbReference>
<keyword evidence="6 13" id="KW-0418">Kinase</keyword>
<dbReference type="SUPFAM" id="SSF55874">
    <property type="entry name" value="ATPase domain of HSP90 chaperone/DNA topoisomerase II/histidine kinase"/>
    <property type="match status" value="1"/>
</dbReference>
<protein>
    <recommendedName>
        <fullName evidence="10">Virulence sensor protein BvgS</fullName>
        <ecNumber evidence="2">2.7.13.3</ecNumber>
    </recommendedName>
</protein>
<dbReference type="InterPro" id="IPR050736">
    <property type="entry name" value="Sensor_HK_Regulatory"/>
</dbReference>
<evidence type="ECO:0000256" key="11">
    <source>
        <dbReference type="SAM" id="Phobius"/>
    </source>
</evidence>
<dbReference type="OrthoDB" id="9770795at2"/>
<evidence type="ECO:0000256" key="9">
    <source>
        <dbReference type="ARBA" id="ARBA00058004"/>
    </source>
</evidence>
<dbReference type="Proteomes" id="UP000030302">
    <property type="component" value="Chromosome"/>
</dbReference>
<dbReference type="GO" id="GO:0000155">
    <property type="term" value="F:phosphorelay sensor kinase activity"/>
    <property type="evidence" value="ECO:0007669"/>
    <property type="project" value="InterPro"/>
</dbReference>
<evidence type="ECO:0000256" key="7">
    <source>
        <dbReference type="ARBA" id="ARBA00023012"/>
    </source>
</evidence>
<keyword evidence="11" id="KW-1133">Transmembrane helix</keyword>
<keyword evidence="11" id="KW-0472">Membrane</keyword>
<evidence type="ECO:0000259" key="12">
    <source>
        <dbReference type="PROSITE" id="PS50109"/>
    </source>
</evidence>
<evidence type="ECO:0000256" key="8">
    <source>
        <dbReference type="ARBA" id="ARBA00023026"/>
    </source>
</evidence>
<reference evidence="14" key="1">
    <citation type="journal article" date="2014" name="Soil Biol. Biochem.">
        <title>Structure and function of bacterial communities in ageing soils: Insights from the Mendocino ecological staircase.</title>
        <authorList>
            <person name="Uroz S."/>
            <person name="Tech J.J."/>
            <person name="Sawaya N.A."/>
            <person name="Frey-Klett P."/>
            <person name="Leveau J.H.J."/>
        </authorList>
    </citation>
    <scope>NUCLEOTIDE SEQUENCE [LARGE SCALE GENOMIC DNA]</scope>
    <source>
        <strain evidence="14">Cal35</strain>
    </source>
</reference>
<keyword evidence="14" id="KW-1185">Reference proteome</keyword>
<evidence type="ECO:0000256" key="4">
    <source>
        <dbReference type="ARBA" id="ARBA00022679"/>
    </source>
</evidence>
<dbReference type="Gene3D" id="3.30.565.10">
    <property type="entry name" value="Histidine kinase-like ATPase, C-terminal domain"/>
    <property type="match status" value="1"/>
</dbReference>
<evidence type="ECO:0000256" key="3">
    <source>
        <dbReference type="ARBA" id="ARBA00022553"/>
    </source>
</evidence>
<dbReference type="Pfam" id="PF02518">
    <property type="entry name" value="HATPase_c"/>
    <property type="match status" value="1"/>
</dbReference>
<organism evidence="13 14">
    <name type="scientific">Collimonas arenae</name>
    <dbReference type="NCBI Taxonomy" id="279058"/>
    <lineage>
        <taxon>Bacteria</taxon>
        <taxon>Pseudomonadati</taxon>
        <taxon>Pseudomonadota</taxon>
        <taxon>Betaproteobacteria</taxon>
        <taxon>Burkholderiales</taxon>
        <taxon>Oxalobacteraceae</taxon>
        <taxon>Collimonas</taxon>
    </lineage>
</organism>
<dbReference type="Pfam" id="PF00512">
    <property type="entry name" value="HisKA"/>
    <property type="match status" value="1"/>
</dbReference>
<dbReference type="PANTHER" id="PTHR43711:SF26">
    <property type="entry name" value="SENSOR HISTIDINE KINASE RCSC"/>
    <property type="match status" value="1"/>
</dbReference>
<feature type="domain" description="Histidine kinase" evidence="12">
    <location>
        <begin position="149"/>
        <end position="365"/>
    </location>
</feature>
<dbReference type="CDD" id="cd00082">
    <property type="entry name" value="HisKA"/>
    <property type="match status" value="1"/>
</dbReference>
<evidence type="ECO:0000256" key="5">
    <source>
        <dbReference type="ARBA" id="ARBA00022729"/>
    </source>
</evidence>
<dbReference type="KEGG" id="care:LT85_2651"/>
<evidence type="ECO:0000256" key="10">
    <source>
        <dbReference type="ARBA" id="ARBA00070152"/>
    </source>
</evidence>
<dbReference type="InterPro" id="IPR003594">
    <property type="entry name" value="HATPase_dom"/>
</dbReference>
<dbReference type="SMART" id="SM00388">
    <property type="entry name" value="HisKA"/>
    <property type="match status" value="1"/>
</dbReference>
<dbReference type="InterPro" id="IPR003661">
    <property type="entry name" value="HisK_dim/P_dom"/>
</dbReference>
<comment type="function">
    <text evidence="9">Member of the two-component regulatory system BvgS/BvgA. Phosphorylates BvgA via a four-step phosphorelay in response to environmental signals.</text>
</comment>
<dbReference type="AlphaFoldDB" id="A0A0A1FDV4"/>
<gene>
    <name evidence="13" type="ORF">LT85_2651</name>
</gene>
<dbReference type="FunFam" id="3.30.565.10:FF:000010">
    <property type="entry name" value="Sensor histidine kinase RcsC"/>
    <property type="match status" value="1"/>
</dbReference>
<keyword evidence="8" id="KW-0843">Virulence</keyword>
<evidence type="ECO:0000256" key="2">
    <source>
        <dbReference type="ARBA" id="ARBA00012438"/>
    </source>
</evidence>
<dbReference type="EMBL" id="CP009962">
    <property type="protein sequence ID" value="AIY41809.1"/>
    <property type="molecule type" value="Genomic_DNA"/>
</dbReference>
<dbReference type="EC" id="2.7.13.3" evidence="2"/>
<name>A0A0A1FDV4_9BURK</name>
<keyword evidence="4" id="KW-0808">Transferase</keyword>
<dbReference type="InterPro" id="IPR004358">
    <property type="entry name" value="Sig_transdc_His_kin-like_C"/>
</dbReference>
<keyword evidence="7" id="KW-0902">Two-component regulatory system</keyword>
<dbReference type="InterPro" id="IPR036890">
    <property type="entry name" value="HATPase_C_sf"/>
</dbReference>
<comment type="catalytic activity">
    <reaction evidence="1">
        <text>ATP + protein L-histidine = ADP + protein N-phospho-L-histidine.</text>
        <dbReference type="EC" id="2.7.13.3"/>
    </reaction>
</comment>
<dbReference type="SMART" id="SM00387">
    <property type="entry name" value="HATPase_c"/>
    <property type="match status" value="1"/>
</dbReference>
<proteinExistence type="predicted"/>
<dbReference type="InterPro" id="IPR036097">
    <property type="entry name" value="HisK_dim/P_sf"/>
</dbReference>
<evidence type="ECO:0000256" key="6">
    <source>
        <dbReference type="ARBA" id="ARBA00022777"/>
    </source>
</evidence>
<evidence type="ECO:0000256" key="1">
    <source>
        <dbReference type="ARBA" id="ARBA00000085"/>
    </source>
</evidence>
<dbReference type="CDD" id="cd16922">
    <property type="entry name" value="HATPase_EvgS-ArcB-TorS-like"/>
    <property type="match status" value="1"/>
</dbReference>
<feature type="transmembrane region" description="Helical" evidence="11">
    <location>
        <begin position="104"/>
        <end position="125"/>
    </location>
</feature>
<dbReference type="InterPro" id="IPR005467">
    <property type="entry name" value="His_kinase_dom"/>
</dbReference>
<dbReference type="SUPFAM" id="SSF47384">
    <property type="entry name" value="Homodimeric domain of signal transducing histidine kinase"/>
    <property type="match status" value="1"/>
</dbReference>
<keyword evidence="11" id="KW-0812">Transmembrane</keyword>
<feature type="transmembrane region" description="Helical" evidence="11">
    <location>
        <begin position="35"/>
        <end position="54"/>
    </location>
</feature>
<dbReference type="PROSITE" id="PS50109">
    <property type="entry name" value="HIS_KIN"/>
    <property type="match status" value="1"/>
</dbReference>
<evidence type="ECO:0000313" key="13">
    <source>
        <dbReference type="EMBL" id="AIY41809.1"/>
    </source>
</evidence>
<sequence length="370" mass="40555">MNMDSVAALRFTAVLKKIRNAFTAMIAQRKSDMRLAIFLFATALIASIWALTLYDGIEYDGIEREFASQESVVNRQAASTDAEQVAMLDATQSAGHRLVHQRRVYGMAMFATGVVLIFTMFILFLTNGLIRTRRAAAFSNQAKSQFLANVSHELRTPLNGILGYAELLREDLAGTDEWHFAQAIHDSGTHLLLLVNSVLDLERIAAGKMEVFLAMENLRDLMQQIVAGHASTAMRKNIGLRLALSPGLPHEIACDRSKIVRVLNNLIHNAVKYTNQGAVTVRVFPSGGVLKFKVIDTGEGIPASFQSAIFEKFTQVDGSDLRSQAGSGMGLALAKELVKCMGGTIGVQSRPERGSIFTFTLPMQPAQTHR</sequence>
<accession>A0A0A1FDV4</accession>
<keyword evidence="5" id="KW-0732">Signal</keyword>
<dbReference type="HOGENOM" id="CLU_747436_0_0_4"/>
<dbReference type="Gene3D" id="1.10.287.130">
    <property type="match status" value="1"/>
</dbReference>
<dbReference type="STRING" id="279058.LT85_2651"/>
<keyword evidence="3" id="KW-0597">Phosphoprotein</keyword>
<evidence type="ECO:0000313" key="14">
    <source>
        <dbReference type="Proteomes" id="UP000030302"/>
    </source>
</evidence>
<dbReference type="PANTHER" id="PTHR43711">
    <property type="entry name" value="TWO-COMPONENT HISTIDINE KINASE"/>
    <property type="match status" value="1"/>
</dbReference>